<organism evidence="2 3">
    <name type="scientific">Eumeta variegata</name>
    <name type="common">Bagworm moth</name>
    <name type="synonym">Eumeta japonica</name>
    <dbReference type="NCBI Taxonomy" id="151549"/>
    <lineage>
        <taxon>Eukaryota</taxon>
        <taxon>Metazoa</taxon>
        <taxon>Ecdysozoa</taxon>
        <taxon>Arthropoda</taxon>
        <taxon>Hexapoda</taxon>
        <taxon>Insecta</taxon>
        <taxon>Pterygota</taxon>
        <taxon>Neoptera</taxon>
        <taxon>Endopterygota</taxon>
        <taxon>Lepidoptera</taxon>
        <taxon>Glossata</taxon>
        <taxon>Ditrysia</taxon>
        <taxon>Tineoidea</taxon>
        <taxon>Psychidae</taxon>
        <taxon>Oiketicinae</taxon>
        <taxon>Eumeta</taxon>
    </lineage>
</organism>
<dbReference type="Proteomes" id="UP000299102">
    <property type="component" value="Unassembled WGS sequence"/>
</dbReference>
<keyword evidence="1" id="KW-0472">Membrane</keyword>
<evidence type="ECO:0000313" key="3">
    <source>
        <dbReference type="Proteomes" id="UP000299102"/>
    </source>
</evidence>
<dbReference type="AlphaFoldDB" id="A0A4C1XV70"/>
<evidence type="ECO:0000313" key="2">
    <source>
        <dbReference type="EMBL" id="GBP66484.1"/>
    </source>
</evidence>
<keyword evidence="1" id="KW-0812">Transmembrane</keyword>
<reference evidence="2 3" key="1">
    <citation type="journal article" date="2019" name="Commun. Biol.">
        <title>The bagworm genome reveals a unique fibroin gene that provides high tensile strength.</title>
        <authorList>
            <person name="Kono N."/>
            <person name="Nakamura H."/>
            <person name="Ohtoshi R."/>
            <person name="Tomita M."/>
            <person name="Numata K."/>
            <person name="Arakawa K."/>
        </authorList>
    </citation>
    <scope>NUCLEOTIDE SEQUENCE [LARGE SCALE GENOMIC DNA]</scope>
</reference>
<accession>A0A4C1XV70</accession>
<dbReference type="EMBL" id="BGZK01000958">
    <property type="protein sequence ID" value="GBP66484.1"/>
    <property type="molecule type" value="Genomic_DNA"/>
</dbReference>
<name>A0A4C1XV70_EUMVA</name>
<evidence type="ECO:0000256" key="1">
    <source>
        <dbReference type="SAM" id="Phobius"/>
    </source>
</evidence>
<gene>
    <name evidence="2" type="ORF">EVAR_85630_1</name>
</gene>
<proteinExistence type="predicted"/>
<protein>
    <submittedName>
        <fullName evidence="2">Uncharacterized protein</fullName>
    </submittedName>
</protein>
<keyword evidence="3" id="KW-1185">Reference proteome</keyword>
<sequence>MKVRFLSMVRPRRRISPTKLICLPFMCTTGLSYFRFLISTSELVFRWREPQLISDSPAVHMIEGILRPALRRKAILRRLQLRHYVPFKAPD</sequence>
<comment type="caution">
    <text evidence="2">The sequence shown here is derived from an EMBL/GenBank/DDBJ whole genome shotgun (WGS) entry which is preliminary data.</text>
</comment>
<keyword evidence="1" id="KW-1133">Transmembrane helix</keyword>
<feature type="transmembrane region" description="Helical" evidence="1">
    <location>
        <begin position="20"/>
        <end position="38"/>
    </location>
</feature>